<evidence type="ECO:0000313" key="2">
    <source>
        <dbReference type="Proteomes" id="UP001556367"/>
    </source>
</evidence>
<name>A0ABR3JUC4_9AGAR</name>
<dbReference type="EMBL" id="JASNQZ010000002">
    <property type="protein sequence ID" value="KAL0959463.1"/>
    <property type="molecule type" value="Genomic_DNA"/>
</dbReference>
<comment type="caution">
    <text evidence="1">The sequence shown here is derived from an EMBL/GenBank/DDBJ whole genome shotgun (WGS) entry which is preliminary data.</text>
</comment>
<sequence length="160" mass="17076">MSSSSGYGTLSSNYSSQYAALLWALDRFLFPTSPQALQPVPVVANTKRAFKSGAVLCSNQPCKTPRAALRFTDAPTRESHHTHSSAGALRSCQPFPCASETGNGAFPCLPRFGLLPWSFISLLSLKASHLPAVTTPTLVSASFECIAGLSHRPPFHIAVQ</sequence>
<dbReference type="Proteomes" id="UP001556367">
    <property type="component" value="Unassembled WGS sequence"/>
</dbReference>
<proteinExistence type="predicted"/>
<accession>A0ABR3JUC4</accession>
<organism evidence="1 2">
    <name type="scientific">Hohenbuehelia grisea</name>
    <dbReference type="NCBI Taxonomy" id="104357"/>
    <lineage>
        <taxon>Eukaryota</taxon>
        <taxon>Fungi</taxon>
        <taxon>Dikarya</taxon>
        <taxon>Basidiomycota</taxon>
        <taxon>Agaricomycotina</taxon>
        <taxon>Agaricomycetes</taxon>
        <taxon>Agaricomycetidae</taxon>
        <taxon>Agaricales</taxon>
        <taxon>Pleurotineae</taxon>
        <taxon>Pleurotaceae</taxon>
        <taxon>Hohenbuehelia</taxon>
    </lineage>
</organism>
<reference evidence="2" key="1">
    <citation type="submission" date="2024-06" db="EMBL/GenBank/DDBJ databases">
        <title>Multi-omics analyses provide insights into the biosynthesis of the anticancer antibiotic pleurotin in Hohenbuehelia grisea.</title>
        <authorList>
            <person name="Weaver J.A."/>
            <person name="Alberti F."/>
        </authorList>
    </citation>
    <scope>NUCLEOTIDE SEQUENCE [LARGE SCALE GENOMIC DNA]</scope>
    <source>
        <strain evidence="2">T-177</strain>
    </source>
</reference>
<keyword evidence="2" id="KW-1185">Reference proteome</keyword>
<protein>
    <submittedName>
        <fullName evidence="1">Uncharacterized protein</fullName>
    </submittedName>
</protein>
<gene>
    <name evidence="1" type="ORF">HGRIS_011176</name>
</gene>
<evidence type="ECO:0000313" key="1">
    <source>
        <dbReference type="EMBL" id="KAL0959463.1"/>
    </source>
</evidence>